<accession>A0A0A7EG68</accession>
<sequence length="161" mass="17701">MTLLSNELTHMSIKIKRQSLMGDSTSKKKVKKREAPKSRVQSQSSSASQSQTAKSSASSANNKPKKGLWFTIAFFALLAIVIPKPKMISYQKLNVVGTSIYWSGFLGIPATILDSDLTLAGEIEQGKIYLCDDINQNVGCQKYQIVKEEGFISVISHLISD</sequence>
<feature type="compositionally biased region" description="Low complexity" evidence="1">
    <location>
        <begin position="41"/>
        <end position="60"/>
    </location>
</feature>
<dbReference type="STRING" id="1348114.OM33_07455"/>
<feature type="region of interest" description="Disordered" evidence="1">
    <location>
        <begin position="18"/>
        <end position="64"/>
    </location>
</feature>
<gene>
    <name evidence="2" type="ORF">OM33_07455</name>
</gene>
<protein>
    <submittedName>
        <fullName evidence="2">Uncharacterized protein</fullName>
    </submittedName>
</protein>
<dbReference type="HOGENOM" id="CLU_133797_0_0_6"/>
<evidence type="ECO:0000256" key="1">
    <source>
        <dbReference type="SAM" id="MobiDB-lite"/>
    </source>
</evidence>
<keyword evidence="3" id="KW-1185">Reference proteome</keyword>
<proteinExistence type="predicted"/>
<evidence type="ECO:0000313" key="2">
    <source>
        <dbReference type="EMBL" id="AIY65007.1"/>
    </source>
</evidence>
<dbReference type="KEGG" id="pseo:OM33_07455"/>
<dbReference type="eggNOG" id="ENOG5032ZKC">
    <property type="taxonomic scope" value="Bacteria"/>
</dbReference>
<dbReference type="OrthoDB" id="6289717at2"/>
<name>A0A0A7EG68_9GAMM</name>
<dbReference type="AlphaFoldDB" id="A0A0A7EG68"/>
<organism evidence="2 3">
    <name type="scientific">Pseudoalteromonas piratica</name>
    <dbReference type="NCBI Taxonomy" id="1348114"/>
    <lineage>
        <taxon>Bacteria</taxon>
        <taxon>Pseudomonadati</taxon>
        <taxon>Pseudomonadota</taxon>
        <taxon>Gammaproteobacteria</taxon>
        <taxon>Alteromonadales</taxon>
        <taxon>Pseudoalteromonadaceae</taxon>
        <taxon>Pseudoalteromonas</taxon>
    </lineage>
</organism>
<reference evidence="2 3" key="1">
    <citation type="submission" date="2014-11" db="EMBL/GenBank/DDBJ databases">
        <title>Complete Genome Sequence of Pseudoalteromonas sp. Strain OCN003 Isolated from Kaneohe Bay, Oahu, Hawaii.</title>
        <authorList>
            <person name="Beurmann S."/>
            <person name="Videau P."/>
            <person name="Ushijima B."/>
            <person name="Smith A.M."/>
            <person name="Aeby G.S."/>
            <person name="Callahan S.M."/>
            <person name="Belcaid M."/>
        </authorList>
    </citation>
    <scope>NUCLEOTIDE SEQUENCE [LARGE SCALE GENOMIC DNA]</scope>
    <source>
        <strain evidence="2 3">OCN003</strain>
    </source>
</reference>
<dbReference type="EMBL" id="CP009888">
    <property type="protein sequence ID" value="AIY65007.1"/>
    <property type="molecule type" value="Genomic_DNA"/>
</dbReference>
<dbReference type="Proteomes" id="UP000030341">
    <property type="component" value="Chromosome 1"/>
</dbReference>
<evidence type="ECO:0000313" key="3">
    <source>
        <dbReference type="Proteomes" id="UP000030341"/>
    </source>
</evidence>